<dbReference type="InterPro" id="IPR011761">
    <property type="entry name" value="ATP-grasp"/>
</dbReference>
<sequence>MNILITSAGQRVSLVQAFKTELSRLVENGKVFTVDLNPVLAPACHVSDAYFQVPRVTDAMYIDTLLTICEENAIKLIIPTIDTELLILSEYRDLFSQKGIFISVSDTELIKKCRDKNLTHKLFTEYGIDIPKQFNKNNLEFPLFAKPYNGSLSKGIFVANHAEEITQEQLNNSELIFMQYISPEEYDEYTVDCYFDKNSELKCLVPRKRIFVRAGEINKGVTKKNQIVSVLLDKLANLKGARGCITVQVFYHKTQCHVLGIEINPRFGGGYPLSYLAGANYPKWLIKEYLFNEYIPVFGGWEDNLLMLRYDAEVLVHHYEK</sequence>
<keyword evidence="1" id="KW-0067">ATP-binding</keyword>
<dbReference type="InterPro" id="IPR048764">
    <property type="entry name" value="PylC_N"/>
</dbReference>
<dbReference type="EMBL" id="MAQE01000001">
    <property type="protein sequence ID" value="OBY53904.1"/>
    <property type="molecule type" value="Genomic_DNA"/>
</dbReference>
<gene>
    <name evidence="3" type="ORF">BBB52_00150</name>
</gene>
<dbReference type="Gene3D" id="3.40.50.20">
    <property type="match status" value="1"/>
</dbReference>
<dbReference type="Gene3D" id="3.30.1490.20">
    <property type="entry name" value="ATP-grasp fold, A domain"/>
    <property type="match status" value="1"/>
</dbReference>
<dbReference type="GO" id="GO:0003824">
    <property type="term" value="F:catalytic activity"/>
    <property type="evidence" value="ECO:0007669"/>
    <property type="project" value="UniProtKB-ARBA"/>
</dbReference>
<dbReference type="RefSeq" id="WP_065294520.1">
    <property type="nucleotide sequence ID" value="NZ_CAUUMV010000037.1"/>
</dbReference>
<protein>
    <submittedName>
        <fullName evidence="3">Carbamoyl phosphate synthase large subunit</fullName>
    </submittedName>
</protein>
<dbReference type="GO" id="GO:0046872">
    <property type="term" value="F:metal ion binding"/>
    <property type="evidence" value="ECO:0007669"/>
    <property type="project" value="InterPro"/>
</dbReference>
<keyword evidence="1" id="KW-0547">Nucleotide-binding</keyword>
<evidence type="ECO:0000313" key="3">
    <source>
        <dbReference type="EMBL" id="OBY53904.1"/>
    </source>
</evidence>
<dbReference type="Gene3D" id="3.30.470.20">
    <property type="entry name" value="ATP-grasp fold, B domain"/>
    <property type="match status" value="1"/>
</dbReference>
<proteinExistence type="predicted"/>
<evidence type="ECO:0000259" key="2">
    <source>
        <dbReference type="PROSITE" id="PS50975"/>
    </source>
</evidence>
<dbReference type="Proteomes" id="UP000092746">
    <property type="component" value="Unassembled WGS sequence"/>
</dbReference>
<dbReference type="GO" id="GO:0005524">
    <property type="term" value="F:ATP binding"/>
    <property type="evidence" value="ECO:0007669"/>
    <property type="project" value="UniProtKB-UniRule"/>
</dbReference>
<evidence type="ECO:0000256" key="1">
    <source>
        <dbReference type="PROSITE-ProRule" id="PRU00409"/>
    </source>
</evidence>
<dbReference type="Pfam" id="PF15632">
    <property type="entry name" value="ATPgrasp_Ter"/>
    <property type="match status" value="1"/>
</dbReference>
<dbReference type="InterPro" id="IPR013815">
    <property type="entry name" value="ATP_grasp_subdomain_1"/>
</dbReference>
<comment type="caution">
    <text evidence="3">The sequence shown here is derived from an EMBL/GenBank/DDBJ whole genome shotgun (WGS) entry which is preliminary data.</text>
</comment>
<dbReference type="NCBIfam" id="NF009405">
    <property type="entry name" value="PRK12767.1-4"/>
    <property type="match status" value="1"/>
</dbReference>
<feature type="domain" description="ATP-grasp" evidence="2">
    <location>
        <begin position="107"/>
        <end position="290"/>
    </location>
</feature>
<accession>A0AAP7L418</accession>
<name>A0AAP7L418_AGGAP</name>
<dbReference type="Pfam" id="PF21360">
    <property type="entry name" value="PylC-like_N"/>
    <property type="match status" value="1"/>
</dbReference>
<dbReference type="PROSITE" id="PS50975">
    <property type="entry name" value="ATP_GRASP"/>
    <property type="match status" value="1"/>
</dbReference>
<reference evidence="3 4" key="1">
    <citation type="submission" date="2016-06" db="EMBL/GenBank/DDBJ databases">
        <title>Simultaneous identification of Haemophilus influenzae and Haemophilus haemolyticus using TaqMan real-time PCR.</title>
        <authorList>
            <person name="Price E.P."/>
            <person name="Sarovich D.S."/>
            <person name="Harris T."/>
            <person name="Spargo J.C."/>
            <person name="Nosworthy E."/>
            <person name="Beissbarth J."/>
            <person name="Smith-Vaughan H."/>
        </authorList>
    </citation>
    <scope>NUCLEOTIDE SEQUENCE [LARGE SCALE GENOMIC DNA]</scope>
    <source>
        <strain evidence="3 4">ATCC 7901</strain>
    </source>
</reference>
<dbReference type="AlphaFoldDB" id="A0AAP7L418"/>
<evidence type="ECO:0000313" key="4">
    <source>
        <dbReference type="Proteomes" id="UP000092746"/>
    </source>
</evidence>
<dbReference type="SUPFAM" id="SSF56059">
    <property type="entry name" value="Glutathione synthetase ATP-binding domain-like"/>
    <property type="match status" value="1"/>
</dbReference>
<organism evidence="3 4">
    <name type="scientific">Aggregatibacter aphrophilus</name>
    <name type="common">Haemophilus aphrophilus</name>
    <dbReference type="NCBI Taxonomy" id="732"/>
    <lineage>
        <taxon>Bacteria</taxon>
        <taxon>Pseudomonadati</taxon>
        <taxon>Pseudomonadota</taxon>
        <taxon>Gammaproteobacteria</taxon>
        <taxon>Pasteurellales</taxon>
        <taxon>Pasteurellaceae</taxon>
        <taxon>Aggregatibacter</taxon>
    </lineage>
</organism>